<proteinExistence type="predicted"/>
<dbReference type="AlphaFoldDB" id="A0AAV2IXH1"/>
<organism evidence="1 2">
    <name type="scientific">Knipowitschia caucasica</name>
    <name type="common">Caucasian dwarf goby</name>
    <name type="synonym">Pomatoschistus caucasicus</name>
    <dbReference type="NCBI Taxonomy" id="637954"/>
    <lineage>
        <taxon>Eukaryota</taxon>
        <taxon>Metazoa</taxon>
        <taxon>Chordata</taxon>
        <taxon>Craniata</taxon>
        <taxon>Vertebrata</taxon>
        <taxon>Euteleostomi</taxon>
        <taxon>Actinopterygii</taxon>
        <taxon>Neopterygii</taxon>
        <taxon>Teleostei</taxon>
        <taxon>Neoteleostei</taxon>
        <taxon>Acanthomorphata</taxon>
        <taxon>Gobiaria</taxon>
        <taxon>Gobiiformes</taxon>
        <taxon>Gobioidei</taxon>
        <taxon>Gobiidae</taxon>
        <taxon>Gobiinae</taxon>
        <taxon>Knipowitschia</taxon>
    </lineage>
</organism>
<keyword evidence="2" id="KW-1185">Reference proteome</keyword>
<accession>A0AAV2IXH1</accession>
<reference evidence="1 2" key="1">
    <citation type="submission" date="2024-04" db="EMBL/GenBank/DDBJ databases">
        <authorList>
            <person name="Waldvogel A.-M."/>
            <person name="Schoenle A."/>
        </authorList>
    </citation>
    <scope>NUCLEOTIDE SEQUENCE [LARGE SCALE GENOMIC DNA]</scope>
</reference>
<sequence length="61" mass="6787">MSSPSSLSRSVEAVAQTFIQGSLQMLKFPPETQALRLNHLCFLLLLPQTSAPSLQLSRRFL</sequence>
<protein>
    <submittedName>
        <fullName evidence="1">Uncharacterized protein</fullName>
    </submittedName>
</protein>
<gene>
    <name evidence="1" type="ORF">KC01_LOCUS2100</name>
</gene>
<dbReference type="Proteomes" id="UP001497482">
    <property type="component" value="Chromosome 1"/>
</dbReference>
<dbReference type="EMBL" id="OZ035823">
    <property type="protein sequence ID" value="CAL1569705.1"/>
    <property type="molecule type" value="Genomic_DNA"/>
</dbReference>
<name>A0AAV2IXH1_KNICA</name>
<evidence type="ECO:0000313" key="1">
    <source>
        <dbReference type="EMBL" id="CAL1569705.1"/>
    </source>
</evidence>
<evidence type="ECO:0000313" key="2">
    <source>
        <dbReference type="Proteomes" id="UP001497482"/>
    </source>
</evidence>